<sequence length="159" mass="18069">MIELRRARVDDASEMARIQVAATRSQAGDYYSEEQIEQLASSDHGSENIDHAVFDDDDYYTIIAEDDDEIVGFSIVRLDERYLSGIFIDQNYTGNGIGKNLIENVEKRSRRENIQSLETYAALNAVGFYESCGFEIKEEINTNEAESPDIPAIRMKKKI</sequence>
<keyword evidence="2" id="KW-0614">Plasmid</keyword>
<dbReference type="AlphaFoldDB" id="A0A8U0A882"/>
<dbReference type="RefSeq" id="WP_247995838.1">
    <property type="nucleotide sequence ID" value="NZ_CP096022.1"/>
</dbReference>
<dbReference type="InterPro" id="IPR052564">
    <property type="entry name" value="N-acetyltrans/Recomb-assoc"/>
</dbReference>
<feature type="domain" description="N-acetyltransferase" evidence="1">
    <location>
        <begin position="2"/>
        <end position="159"/>
    </location>
</feature>
<name>A0A8U0A882_9EURY</name>
<dbReference type="GeneID" id="71929912"/>
<protein>
    <submittedName>
        <fullName evidence="2">GNAT family N-acetyltransferase</fullName>
    </submittedName>
</protein>
<dbReference type="Proteomes" id="UP000831768">
    <property type="component" value="Plasmid unnamed3"/>
</dbReference>
<dbReference type="GO" id="GO:0016747">
    <property type="term" value="F:acyltransferase activity, transferring groups other than amino-acyl groups"/>
    <property type="evidence" value="ECO:0007669"/>
    <property type="project" value="InterPro"/>
</dbReference>
<evidence type="ECO:0000259" key="1">
    <source>
        <dbReference type="PROSITE" id="PS51186"/>
    </source>
</evidence>
<keyword evidence="3" id="KW-1185">Reference proteome</keyword>
<accession>A0A8U0A882</accession>
<geneLocation type="plasmid" evidence="2 3">
    <name>unnamed3</name>
</geneLocation>
<reference evidence="2" key="1">
    <citation type="submission" date="2022-04" db="EMBL/GenBank/DDBJ databases">
        <title>Halocatena sp. nov., isolated from a salt lake.</title>
        <authorList>
            <person name="Cui H.-L."/>
        </authorList>
    </citation>
    <scope>NUCLEOTIDE SEQUENCE</scope>
    <source>
        <strain evidence="2">AD-1</strain>
        <plasmid evidence="2">unnamed3</plasmid>
    </source>
</reference>
<evidence type="ECO:0000313" key="3">
    <source>
        <dbReference type="Proteomes" id="UP000831768"/>
    </source>
</evidence>
<dbReference type="PANTHER" id="PTHR43451">
    <property type="entry name" value="ACETYLTRANSFERASE (GNAT) FAMILY PROTEIN"/>
    <property type="match status" value="1"/>
</dbReference>
<organism evidence="2 3">
    <name type="scientific">Halocatena salina</name>
    <dbReference type="NCBI Taxonomy" id="2934340"/>
    <lineage>
        <taxon>Archaea</taxon>
        <taxon>Methanobacteriati</taxon>
        <taxon>Methanobacteriota</taxon>
        <taxon>Stenosarchaea group</taxon>
        <taxon>Halobacteria</taxon>
        <taxon>Halobacteriales</taxon>
        <taxon>Natronomonadaceae</taxon>
        <taxon>Halocatena</taxon>
    </lineage>
</organism>
<dbReference type="CDD" id="cd04301">
    <property type="entry name" value="NAT_SF"/>
    <property type="match status" value="1"/>
</dbReference>
<dbReference type="InterPro" id="IPR016181">
    <property type="entry name" value="Acyl_CoA_acyltransferase"/>
</dbReference>
<dbReference type="Gene3D" id="3.40.630.30">
    <property type="match status" value="1"/>
</dbReference>
<dbReference type="KEGG" id="haad:MW046_17655"/>
<dbReference type="InterPro" id="IPR000182">
    <property type="entry name" value="GNAT_dom"/>
</dbReference>
<dbReference type="SUPFAM" id="SSF55729">
    <property type="entry name" value="Acyl-CoA N-acyltransferases (Nat)"/>
    <property type="match status" value="1"/>
</dbReference>
<dbReference type="PANTHER" id="PTHR43451:SF1">
    <property type="entry name" value="ACETYLTRANSFERASE"/>
    <property type="match status" value="1"/>
</dbReference>
<dbReference type="Pfam" id="PF13673">
    <property type="entry name" value="Acetyltransf_10"/>
    <property type="match status" value="1"/>
</dbReference>
<gene>
    <name evidence="2" type="ORF">MW046_17655</name>
</gene>
<proteinExistence type="predicted"/>
<dbReference type="EMBL" id="CP096022">
    <property type="protein sequence ID" value="UPM45184.1"/>
    <property type="molecule type" value="Genomic_DNA"/>
</dbReference>
<evidence type="ECO:0000313" key="2">
    <source>
        <dbReference type="EMBL" id="UPM45184.1"/>
    </source>
</evidence>
<dbReference type="PROSITE" id="PS51186">
    <property type="entry name" value="GNAT"/>
    <property type="match status" value="1"/>
</dbReference>